<dbReference type="STRING" id="361279.SAMN05421663_103331"/>
<gene>
    <name evidence="1" type="ORF">SAMN05421663_103331</name>
</gene>
<sequence>MRDVMEALRKREAEEKVPAIRLEIDYYLMTLYDAMQEDDENAVKLTKEKLQVLSEQLNGFES</sequence>
<organism evidence="1 2">
    <name type="scientific">Terribacillus halophilus</name>
    <dbReference type="NCBI Taxonomy" id="361279"/>
    <lineage>
        <taxon>Bacteria</taxon>
        <taxon>Bacillati</taxon>
        <taxon>Bacillota</taxon>
        <taxon>Bacilli</taxon>
        <taxon>Bacillales</taxon>
        <taxon>Bacillaceae</taxon>
        <taxon>Terribacillus</taxon>
    </lineage>
</organism>
<keyword evidence="2" id="KW-1185">Reference proteome</keyword>
<dbReference type="Proteomes" id="UP000198666">
    <property type="component" value="Unassembled WGS sequence"/>
</dbReference>
<dbReference type="EMBL" id="FMZB01000003">
    <property type="protein sequence ID" value="SDC68015.1"/>
    <property type="molecule type" value="Genomic_DNA"/>
</dbReference>
<accession>A0A1G6NLF8</accession>
<proteinExistence type="predicted"/>
<dbReference type="RefSeq" id="WP_093726724.1">
    <property type="nucleotide sequence ID" value="NZ_FMZB01000003.1"/>
</dbReference>
<name>A0A1G6NLF8_9BACI</name>
<reference evidence="2" key="1">
    <citation type="submission" date="2016-10" db="EMBL/GenBank/DDBJ databases">
        <authorList>
            <person name="Varghese N."/>
            <person name="Submissions S."/>
        </authorList>
    </citation>
    <scope>NUCLEOTIDE SEQUENCE [LARGE SCALE GENOMIC DNA]</scope>
    <source>
        <strain evidence="2">DSM 21620</strain>
    </source>
</reference>
<dbReference type="AlphaFoldDB" id="A0A1G6NLF8"/>
<evidence type="ECO:0000313" key="1">
    <source>
        <dbReference type="EMBL" id="SDC68015.1"/>
    </source>
</evidence>
<protein>
    <submittedName>
        <fullName evidence="1">Uncharacterized protein</fullName>
    </submittedName>
</protein>
<evidence type="ECO:0000313" key="2">
    <source>
        <dbReference type="Proteomes" id="UP000198666"/>
    </source>
</evidence>
<dbReference type="OrthoDB" id="2828299at2"/>